<dbReference type="InterPro" id="IPR029068">
    <property type="entry name" value="Glyas_Bleomycin-R_OHBP_Dase"/>
</dbReference>
<evidence type="ECO:0000259" key="2">
    <source>
        <dbReference type="PROSITE" id="PS51819"/>
    </source>
</evidence>
<dbReference type="Proteomes" id="UP001454086">
    <property type="component" value="Unassembled WGS sequence"/>
</dbReference>
<organism evidence="3 4">
    <name type="scientific">Enterocloster hominis</name>
    <name type="common">ex Hitch et al. 2024</name>
    <dbReference type="NCBI Taxonomy" id="1917870"/>
    <lineage>
        <taxon>Bacteria</taxon>
        <taxon>Bacillati</taxon>
        <taxon>Bacillota</taxon>
        <taxon>Clostridia</taxon>
        <taxon>Lachnospirales</taxon>
        <taxon>Lachnospiraceae</taxon>
        <taxon>Enterocloster</taxon>
    </lineage>
</organism>
<dbReference type="InterPro" id="IPR051785">
    <property type="entry name" value="MMCE/EMCE_epimerase"/>
</dbReference>
<dbReference type="InterPro" id="IPR037523">
    <property type="entry name" value="VOC_core"/>
</dbReference>
<protein>
    <submittedName>
        <fullName evidence="3">VOC family protein</fullName>
    </submittedName>
</protein>
<dbReference type="PROSITE" id="PS51819">
    <property type="entry name" value="VOC"/>
    <property type="match status" value="1"/>
</dbReference>
<reference evidence="3 4" key="1">
    <citation type="submission" date="2024-03" db="EMBL/GenBank/DDBJ databases">
        <title>Human intestinal bacterial collection.</title>
        <authorList>
            <person name="Pauvert C."/>
            <person name="Hitch T.C.A."/>
            <person name="Clavel T."/>
        </authorList>
    </citation>
    <scope>NUCLEOTIDE SEQUENCE [LARGE SCALE GENOMIC DNA]</scope>
    <source>
        <strain evidence="3 4">CLA-SR-H021</strain>
    </source>
</reference>
<sequence length="135" mass="14988">MVKIKGLQHIGILVPDVDAAAGWYTGKSGFRKKAEFMASGSRVIFVYSPESGVLCELIERPKGSGEAEEIEKNGGRIDHIAYEVEDLETEFEEAKACGMEIIEGIEQVPEFWENGFAYFLVYSPGGEKVEYCKVL</sequence>
<gene>
    <name evidence="3" type="ORF">WMQ36_00495</name>
</gene>
<dbReference type="PANTHER" id="PTHR43048:SF3">
    <property type="entry name" value="METHYLMALONYL-COA EPIMERASE, MITOCHONDRIAL"/>
    <property type="match status" value="1"/>
</dbReference>
<proteinExistence type="predicted"/>
<accession>A0ABV1CZ82</accession>
<keyword evidence="1" id="KW-0479">Metal-binding</keyword>
<feature type="domain" description="VOC" evidence="2">
    <location>
        <begin position="6"/>
        <end position="134"/>
    </location>
</feature>
<dbReference type="Gene3D" id="3.10.180.10">
    <property type="entry name" value="2,3-Dihydroxybiphenyl 1,2-Dioxygenase, domain 1"/>
    <property type="match status" value="1"/>
</dbReference>
<dbReference type="RefSeq" id="WP_008723548.1">
    <property type="nucleotide sequence ID" value="NZ_JAJFDX010000009.1"/>
</dbReference>
<evidence type="ECO:0000256" key="1">
    <source>
        <dbReference type="ARBA" id="ARBA00022723"/>
    </source>
</evidence>
<keyword evidence="4" id="KW-1185">Reference proteome</keyword>
<evidence type="ECO:0000313" key="4">
    <source>
        <dbReference type="Proteomes" id="UP001454086"/>
    </source>
</evidence>
<evidence type="ECO:0000313" key="3">
    <source>
        <dbReference type="EMBL" id="MEQ2423439.1"/>
    </source>
</evidence>
<dbReference type="EMBL" id="JBBMFM010000001">
    <property type="protein sequence ID" value="MEQ2423439.1"/>
    <property type="molecule type" value="Genomic_DNA"/>
</dbReference>
<dbReference type="PANTHER" id="PTHR43048">
    <property type="entry name" value="METHYLMALONYL-COA EPIMERASE"/>
    <property type="match status" value="1"/>
</dbReference>
<comment type="caution">
    <text evidence="3">The sequence shown here is derived from an EMBL/GenBank/DDBJ whole genome shotgun (WGS) entry which is preliminary data.</text>
</comment>
<dbReference type="SUPFAM" id="SSF54593">
    <property type="entry name" value="Glyoxalase/Bleomycin resistance protein/Dihydroxybiphenyl dioxygenase"/>
    <property type="match status" value="1"/>
</dbReference>
<name>A0ABV1CZ82_9FIRM</name>
<dbReference type="Pfam" id="PF13669">
    <property type="entry name" value="Glyoxalase_4"/>
    <property type="match status" value="1"/>
</dbReference>